<sequence>MTDVQHQLRAKFEADEAELCRLAEWRCIARRLDALYADQAAGNDSVLTRQRIARLEALQMALCGSPETMALSQP</sequence>
<name>A0AB39LSY6_9ACTN</name>
<protein>
    <recommendedName>
        <fullName evidence="2">DUF465 domain-containing protein</fullName>
    </recommendedName>
</protein>
<organism evidence="1">
    <name type="scientific">Streptomyces sp. R02</name>
    <dbReference type="NCBI Taxonomy" id="3238623"/>
    <lineage>
        <taxon>Bacteria</taxon>
        <taxon>Bacillati</taxon>
        <taxon>Actinomycetota</taxon>
        <taxon>Actinomycetes</taxon>
        <taxon>Kitasatosporales</taxon>
        <taxon>Streptomycetaceae</taxon>
        <taxon>Streptomyces</taxon>
    </lineage>
</organism>
<gene>
    <name evidence="1" type="ORF">AB5J57_21230</name>
</gene>
<proteinExistence type="predicted"/>
<dbReference type="RefSeq" id="WP_369157967.1">
    <property type="nucleotide sequence ID" value="NZ_CP163429.1"/>
</dbReference>
<evidence type="ECO:0000313" key="1">
    <source>
        <dbReference type="EMBL" id="XDP95882.1"/>
    </source>
</evidence>
<evidence type="ECO:0008006" key="2">
    <source>
        <dbReference type="Google" id="ProtNLM"/>
    </source>
</evidence>
<accession>A0AB39LSY6</accession>
<dbReference type="EMBL" id="CP163429">
    <property type="protein sequence ID" value="XDP95882.1"/>
    <property type="molecule type" value="Genomic_DNA"/>
</dbReference>
<reference evidence="1" key="1">
    <citation type="submission" date="2024-07" db="EMBL/GenBank/DDBJ databases">
        <authorList>
            <person name="Yu S.T."/>
        </authorList>
    </citation>
    <scope>NUCLEOTIDE SEQUENCE</scope>
    <source>
        <strain evidence="1">R02</strain>
    </source>
</reference>
<dbReference type="AlphaFoldDB" id="A0AB39LSY6"/>